<keyword evidence="6" id="KW-0150">Chloroplast</keyword>
<dbReference type="InterPro" id="IPR018271">
    <property type="entry name" value="Ribosomal_uS14_CS"/>
</dbReference>
<evidence type="ECO:0000313" key="6">
    <source>
        <dbReference type="EMBL" id="AYB71470.1"/>
    </source>
</evidence>
<dbReference type="Pfam" id="PF00253">
    <property type="entry name" value="Ribosomal_S14"/>
    <property type="match status" value="1"/>
</dbReference>
<dbReference type="HAMAP" id="MF_00537">
    <property type="entry name" value="Ribosomal_uS14_1"/>
    <property type="match status" value="1"/>
</dbReference>
<keyword evidence="5" id="KW-0699">rRNA-binding</keyword>
<comment type="subcellular location">
    <subcellularLocation>
        <location evidence="5">Plastid</location>
        <location evidence="5">Chloroplast</location>
    </subcellularLocation>
</comment>
<dbReference type="InterPro" id="IPR023036">
    <property type="entry name" value="Ribosomal_uS14_bac/plastid"/>
</dbReference>
<dbReference type="PANTHER" id="PTHR19836:SF19">
    <property type="entry name" value="SMALL RIBOSOMAL SUBUNIT PROTEIN US14M"/>
    <property type="match status" value="1"/>
</dbReference>
<dbReference type="PROSITE" id="PS00527">
    <property type="entry name" value="RIBOSOMAL_S14"/>
    <property type="match status" value="1"/>
</dbReference>
<keyword evidence="3 5" id="KW-0687">Ribonucleoprotein</keyword>
<sequence>MAKKSVVERQKKRLMIIKKYSLLRKYLKGKIYFSSNFDEKIYYRGELQNLPKDSSFIRFKNRCLLTGRSKGYYRFFGLCRHSLRELAHKGMLPGIIKASW</sequence>
<dbReference type="Gene3D" id="1.10.287.1480">
    <property type="match status" value="1"/>
</dbReference>
<dbReference type="EMBL" id="MH285877">
    <property type="protein sequence ID" value="AYB71470.1"/>
    <property type="molecule type" value="Genomic_DNA"/>
</dbReference>
<dbReference type="GO" id="GO:0009507">
    <property type="term" value="C:chloroplast"/>
    <property type="evidence" value="ECO:0007669"/>
    <property type="project" value="UniProtKB-SubCell"/>
</dbReference>
<reference evidence="6" key="1">
    <citation type="journal article" date="2018" name="J. Eukaryot. Microbiol.">
        <title>Intrageneric Variability Between the Chloroplast Genomes of Trachelomonas grandis and Trachelomonas volvocina and Phylogenomic Analysis of Phototrophic Euglenoids.</title>
        <authorList>
            <person name="Dabbagh N."/>
            <person name="Preisfeld A."/>
        </authorList>
    </citation>
    <scope>NUCLEOTIDE SEQUENCE</scope>
</reference>
<keyword evidence="2 5" id="KW-0689">Ribosomal protein</keyword>
<dbReference type="FunFam" id="1.10.287.1480:FF:000001">
    <property type="entry name" value="30S ribosomal protein S14"/>
    <property type="match status" value="1"/>
</dbReference>
<evidence type="ECO:0000256" key="1">
    <source>
        <dbReference type="ARBA" id="ARBA00009083"/>
    </source>
</evidence>
<geneLocation type="chloroplast" evidence="6"/>
<keyword evidence="6" id="KW-0934">Plastid</keyword>
<name>A0A385UK56_9EUGL</name>
<protein>
    <recommendedName>
        <fullName evidence="4 5">Small ribosomal subunit protein uS14c</fullName>
    </recommendedName>
</protein>
<proteinExistence type="inferred from homology"/>
<accession>A0A385UK56</accession>
<evidence type="ECO:0000256" key="4">
    <source>
        <dbReference type="ARBA" id="ARBA00035247"/>
    </source>
</evidence>
<comment type="similarity">
    <text evidence="1 5">Belongs to the universal ribosomal protein uS14 family.</text>
</comment>
<dbReference type="InterPro" id="IPR001209">
    <property type="entry name" value="Ribosomal_uS14"/>
</dbReference>
<comment type="subunit">
    <text evidence="5">Part of the 30S ribosomal subunit.</text>
</comment>
<gene>
    <name evidence="5 6" type="primary">rps14</name>
</gene>
<dbReference type="NCBIfam" id="NF006477">
    <property type="entry name" value="PRK08881.1"/>
    <property type="match status" value="1"/>
</dbReference>
<dbReference type="PANTHER" id="PTHR19836">
    <property type="entry name" value="30S RIBOSOMAL PROTEIN S14"/>
    <property type="match status" value="1"/>
</dbReference>
<evidence type="ECO:0000256" key="5">
    <source>
        <dbReference type="HAMAP-Rule" id="MF_00537"/>
    </source>
</evidence>
<evidence type="ECO:0000256" key="2">
    <source>
        <dbReference type="ARBA" id="ARBA00022980"/>
    </source>
</evidence>
<dbReference type="GO" id="GO:0019843">
    <property type="term" value="F:rRNA binding"/>
    <property type="evidence" value="ECO:0007669"/>
    <property type="project" value="UniProtKB-UniRule"/>
</dbReference>
<comment type="function">
    <text evidence="5">Binds 16S rRNA, required for the assembly of 30S particles.</text>
</comment>
<evidence type="ECO:0000256" key="3">
    <source>
        <dbReference type="ARBA" id="ARBA00023274"/>
    </source>
</evidence>
<dbReference type="GO" id="GO:0006412">
    <property type="term" value="P:translation"/>
    <property type="evidence" value="ECO:0007669"/>
    <property type="project" value="UniProtKB-UniRule"/>
</dbReference>
<dbReference type="SUPFAM" id="SSF57716">
    <property type="entry name" value="Glucocorticoid receptor-like (DNA-binding domain)"/>
    <property type="match status" value="1"/>
</dbReference>
<dbReference type="GO" id="GO:0003735">
    <property type="term" value="F:structural constituent of ribosome"/>
    <property type="evidence" value="ECO:0007669"/>
    <property type="project" value="InterPro"/>
</dbReference>
<keyword evidence="5" id="KW-0694">RNA-binding</keyword>
<dbReference type="GO" id="GO:0015935">
    <property type="term" value="C:small ribosomal subunit"/>
    <property type="evidence" value="ECO:0007669"/>
    <property type="project" value="TreeGrafter"/>
</dbReference>
<organism evidence="6">
    <name type="scientific">Trachelomonas grandis</name>
    <dbReference type="NCBI Taxonomy" id="215769"/>
    <lineage>
        <taxon>Eukaryota</taxon>
        <taxon>Discoba</taxon>
        <taxon>Euglenozoa</taxon>
        <taxon>Euglenida</taxon>
        <taxon>Spirocuta</taxon>
        <taxon>Euglenophyceae</taxon>
        <taxon>Euglenales</taxon>
        <taxon>Euglenaceae</taxon>
        <taxon>Trachelomonas</taxon>
    </lineage>
</organism>
<dbReference type="AlphaFoldDB" id="A0A385UK56"/>